<dbReference type="AlphaFoldDB" id="A0A183M616"/>
<dbReference type="GO" id="GO:0006897">
    <property type="term" value="P:endocytosis"/>
    <property type="evidence" value="ECO:0007669"/>
    <property type="project" value="TreeGrafter"/>
</dbReference>
<dbReference type="InterPro" id="IPR016024">
    <property type="entry name" value="ARM-type_fold"/>
</dbReference>
<dbReference type="EMBL" id="UZAI01006483">
    <property type="protein sequence ID" value="VDO95598.1"/>
    <property type="molecule type" value="Genomic_DNA"/>
</dbReference>
<dbReference type="InterPro" id="IPR015433">
    <property type="entry name" value="PI3/4_kinase"/>
</dbReference>
<dbReference type="GO" id="GO:0000407">
    <property type="term" value="C:phagophore assembly site"/>
    <property type="evidence" value="ECO:0007669"/>
    <property type="project" value="TreeGrafter"/>
</dbReference>
<dbReference type="GO" id="GO:0016303">
    <property type="term" value="F:1-phosphatidylinositol-3-kinase activity"/>
    <property type="evidence" value="ECO:0007669"/>
    <property type="project" value="TreeGrafter"/>
</dbReference>
<protein>
    <submittedName>
        <fullName evidence="1">Uncharacterized protein</fullName>
    </submittedName>
</protein>
<dbReference type="Pfam" id="PF00613">
    <property type="entry name" value="PI3Ka"/>
    <property type="match status" value="1"/>
</dbReference>
<dbReference type="PANTHER" id="PTHR10048:SF7">
    <property type="entry name" value="PHOSPHATIDYLINOSITOL 3-KINASE CATALYTIC SUBUNIT TYPE 3"/>
    <property type="match status" value="1"/>
</dbReference>
<organism evidence="1 2">
    <name type="scientific">Schistosoma margrebowiei</name>
    <dbReference type="NCBI Taxonomy" id="48269"/>
    <lineage>
        <taxon>Eukaryota</taxon>
        <taxon>Metazoa</taxon>
        <taxon>Spiralia</taxon>
        <taxon>Lophotrochozoa</taxon>
        <taxon>Platyhelminthes</taxon>
        <taxon>Trematoda</taxon>
        <taxon>Digenea</taxon>
        <taxon>Strigeidida</taxon>
        <taxon>Schistosomatoidea</taxon>
        <taxon>Schistosomatidae</taxon>
        <taxon>Schistosoma</taxon>
    </lineage>
</organism>
<dbReference type="SUPFAM" id="SSF48371">
    <property type="entry name" value="ARM repeat"/>
    <property type="match status" value="1"/>
</dbReference>
<dbReference type="GO" id="GO:0005768">
    <property type="term" value="C:endosome"/>
    <property type="evidence" value="ECO:0007669"/>
    <property type="project" value="TreeGrafter"/>
</dbReference>
<dbReference type="Proteomes" id="UP000277204">
    <property type="component" value="Unassembled WGS sequence"/>
</dbReference>
<dbReference type="PROSITE" id="PS51545">
    <property type="entry name" value="PIK_HELICAL"/>
    <property type="match status" value="1"/>
</dbReference>
<reference evidence="1 2" key="1">
    <citation type="submission" date="2018-11" db="EMBL/GenBank/DDBJ databases">
        <authorList>
            <consortium name="Pathogen Informatics"/>
        </authorList>
    </citation>
    <scope>NUCLEOTIDE SEQUENCE [LARGE SCALE GENOMIC DNA]</scope>
    <source>
        <strain evidence="1 2">Zambia</strain>
    </source>
</reference>
<sequence>MAKARVGYENVDHPWCFRDTSLAKFILSVRWEYTEQVNQAVELLKQWPKIAPEHVLELFTRQFLHPAGRRFAVHRLEAASDEELILYLYQLVQALRYENWHDIFSVQPKRNDRTSKRNVSDVIKEGNSEEVKSTNLTSNRKMPSSFRTGRALQNIERSREELIGWHSDLKKEWKEDLASFLIRRAQLNFRIANYLYWFLQLEANSNDGEDDFSERDTVNSPDTQKMYKHVLNRLLHAFDAVSFYHLLDVQS</sequence>
<dbReference type="InterPro" id="IPR042236">
    <property type="entry name" value="PI3K_accessory_sf"/>
</dbReference>
<dbReference type="GO" id="GO:0000045">
    <property type="term" value="P:autophagosome assembly"/>
    <property type="evidence" value="ECO:0007669"/>
    <property type="project" value="TreeGrafter"/>
</dbReference>
<dbReference type="GO" id="GO:0048015">
    <property type="term" value="P:phosphatidylinositol-mediated signaling"/>
    <property type="evidence" value="ECO:0007669"/>
    <property type="project" value="TreeGrafter"/>
</dbReference>
<dbReference type="GO" id="GO:0034272">
    <property type="term" value="C:phosphatidylinositol 3-kinase complex, class III, type II"/>
    <property type="evidence" value="ECO:0007669"/>
    <property type="project" value="TreeGrafter"/>
</dbReference>
<dbReference type="GO" id="GO:0034271">
    <property type="term" value="C:phosphatidylinositol 3-kinase complex, class III, type I"/>
    <property type="evidence" value="ECO:0007669"/>
    <property type="project" value="TreeGrafter"/>
</dbReference>
<proteinExistence type="predicted"/>
<accession>A0A183M616</accession>
<dbReference type="GO" id="GO:0005777">
    <property type="term" value="C:peroxisome"/>
    <property type="evidence" value="ECO:0007669"/>
    <property type="project" value="TreeGrafter"/>
</dbReference>
<dbReference type="SMART" id="SM00145">
    <property type="entry name" value="PI3Ka"/>
    <property type="match status" value="1"/>
</dbReference>
<dbReference type="Gene3D" id="1.25.40.70">
    <property type="entry name" value="Phosphatidylinositol 3-kinase, accessory domain (PIK)"/>
    <property type="match status" value="1"/>
</dbReference>
<evidence type="ECO:0000313" key="2">
    <source>
        <dbReference type="Proteomes" id="UP000277204"/>
    </source>
</evidence>
<evidence type="ECO:0000313" key="1">
    <source>
        <dbReference type="EMBL" id="VDO95598.1"/>
    </source>
</evidence>
<dbReference type="InterPro" id="IPR001263">
    <property type="entry name" value="PI3K_accessory_dom"/>
</dbReference>
<dbReference type="PANTHER" id="PTHR10048">
    <property type="entry name" value="PHOSPHATIDYLINOSITOL KINASE"/>
    <property type="match status" value="1"/>
</dbReference>
<gene>
    <name evidence="1" type="ORF">SMRZ_LOCUS11491</name>
</gene>
<name>A0A183M616_9TREM</name>
<keyword evidence="2" id="KW-1185">Reference proteome</keyword>
<dbReference type="STRING" id="48269.A0A183M616"/>